<name>A0A9P9ALS3_9HYPO</name>
<evidence type="ECO:0000313" key="2">
    <source>
        <dbReference type="EMBL" id="KAH6883592.1"/>
    </source>
</evidence>
<evidence type="ECO:0000313" key="3">
    <source>
        <dbReference type="Proteomes" id="UP000777438"/>
    </source>
</evidence>
<dbReference type="Proteomes" id="UP000777438">
    <property type="component" value="Unassembled WGS sequence"/>
</dbReference>
<accession>A0A9P9ALS3</accession>
<sequence length="383" mass="44074">MTTNSTTRLVTGQDWITWFKTLKTKAKREDLWDFLDPTKTNKPELTPTAPTPPDITKFRKKHASSSRGTLTNTPSTSTQSTDTIIAQTDNDDPTFQEGDDIAIQAQDVNELTEKGLRTYNALWTNYEHRNKLYLQTVKKIKTIEDWVMDTIDETHSRHHCSDEKSLAEWIQSLYDEFSLAEDERKQKARRVYREILAEPSLKKIATYQATSEWLTRWRNAINEAQDVKLQEATEPDQWLNDLTGALRSTPMESWINAYSVTQTLQVRGAIGNQPEPLRKARVAHGAFHGGGSQGEGEDDYSQDARRRGGKKRQRESMGGDRDNKCPACYLFHPLAKCYYAFPEKRPEGFKLASWLKRKVEKRIEENEDNLADRIRKIKLEGST</sequence>
<dbReference type="AlphaFoldDB" id="A0A9P9ALS3"/>
<evidence type="ECO:0008006" key="4">
    <source>
        <dbReference type="Google" id="ProtNLM"/>
    </source>
</evidence>
<feature type="compositionally biased region" description="Polar residues" evidence="1">
    <location>
        <begin position="65"/>
        <end position="80"/>
    </location>
</feature>
<dbReference type="EMBL" id="JAGPYM010000023">
    <property type="protein sequence ID" value="KAH6883592.1"/>
    <property type="molecule type" value="Genomic_DNA"/>
</dbReference>
<gene>
    <name evidence="2" type="ORF">B0T10DRAFT_565174</name>
</gene>
<feature type="region of interest" description="Disordered" evidence="1">
    <location>
        <begin position="285"/>
        <end position="321"/>
    </location>
</feature>
<protein>
    <recommendedName>
        <fullName evidence="4">Gag protein</fullName>
    </recommendedName>
</protein>
<keyword evidence="3" id="KW-1185">Reference proteome</keyword>
<organism evidence="2 3">
    <name type="scientific">Thelonectria olida</name>
    <dbReference type="NCBI Taxonomy" id="1576542"/>
    <lineage>
        <taxon>Eukaryota</taxon>
        <taxon>Fungi</taxon>
        <taxon>Dikarya</taxon>
        <taxon>Ascomycota</taxon>
        <taxon>Pezizomycotina</taxon>
        <taxon>Sordariomycetes</taxon>
        <taxon>Hypocreomycetidae</taxon>
        <taxon>Hypocreales</taxon>
        <taxon>Nectriaceae</taxon>
        <taxon>Thelonectria</taxon>
    </lineage>
</organism>
<feature type="region of interest" description="Disordered" evidence="1">
    <location>
        <begin position="38"/>
        <end position="80"/>
    </location>
</feature>
<proteinExistence type="predicted"/>
<comment type="caution">
    <text evidence="2">The sequence shown here is derived from an EMBL/GenBank/DDBJ whole genome shotgun (WGS) entry which is preliminary data.</text>
</comment>
<evidence type="ECO:0000256" key="1">
    <source>
        <dbReference type="SAM" id="MobiDB-lite"/>
    </source>
</evidence>
<dbReference type="OrthoDB" id="5051687at2759"/>
<reference evidence="2 3" key="1">
    <citation type="journal article" date="2021" name="Nat. Commun.">
        <title>Genetic determinants of endophytism in the Arabidopsis root mycobiome.</title>
        <authorList>
            <person name="Mesny F."/>
            <person name="Miyauchi S."/>
            <person name="Thiergart T."/>
            <person name="Pickel B."/>
            <person name="Atanasova L."/>
            <person name="Karlsson M."/>
            <person name="Huettel B."/>
            <person name="Barry K.W."/>
            <person name="Haridas S."/>
            <person name="Chen C."/>
            <person name="Bauer D."/>
            <person name="Andreopoulos W."/>
            <person name="Pangilinan J."/>
            <person name="LaButti K."/>
            <person name="Riley R."/>
            <person name="Lipzen A."/>
            <person name="Clum A."/>
            <person name="Drula E."/>
            <person name="Henrissat B."/>
            <person name="Kohler A."/>
            <person name="Grigoriev I.V."/>
            <person name="Martin F.M."/>
            <person name="Hacquard S."/>
        </authorList>
    </citation>
    <scope>NUCLEOTIDE SEQUENCE [LARGE SCALE GENOMIC DNA]</scope>
    <source>
        <strain evidence="2 3">MPI-CAGE-CH-0241</strain>
    </source>
</reference>